<keyword evidence="1" id="KW-1133">Transmembrane helix</keyword>
<feature type="transmembrane region" description="Helical" evidence="1">
    <location>
        <begin position="39"/>
        <end position="58"/>
    </location>
</feature>
<sequence>MGSLLPYALLSMGKGITLSELPDLLARPLNLQLADQHISLWIKLAYTLFVLILIPIYWKYWGPANFLWFSDVALFVSVAALWLESSYLASMMAIGVLLPELYWNLELVVRLLTGYKLAGLTDYMWNPRHPLLLRLLSLFHVVLPVLLILMLLKWGYTPEALYAQTLLAWGILFLCYKLTQPSANINWVFGPGNTPQYHIPSKYYLMLMMAAYPLLIFIPTHYLLNWFFA</sequence>
<keyword evidence="1" id="KW-0812">Transmembrane</keyword>
<keyword evidence="1" id="KW-0472">Membrane</keyword>
<accession>M7N862</accession>
<feature type="transmembrane region" description="Helical" evidence="1">
    <location>
        <begin position="65"/>
        <end position="83"/>
    </location>
</feature>
<feature type="transmembrane region" description="Helical" evidence="1">
    <location>
        <begin position="203"/>
        <end position="224"/>
    </location>
</feature>
<feature type="transmembrane region" description="Helical" evidence="1">
    <location>
        <begin position="89"/>
        <end position="112"/>
    </location>
</feature>
<dbReference type="Proteomes" id="UP000011910">
    <property type="component" value="Unassembled WGS sequence"/>
</dbReference>
<comment type="caution">
    <text evidence="2">The sequence shown here is derived from an EMBL/GenBank/DDBJ whole genome shotgun (WGS) entry which is preliminary data.</text>
</comment>
<dbReference type="eggNOG" id="ENOG5032RMK">
    <property type="taxonomic scope" value="Bacteria"/>
</dbReference>
<evidence type="ECO:0008006" key="4">
    <source>
        <dbReference type="Google" id="ProtNLM"/>
    </source>
</evidence>
<dbReference type="AlphaFoldDB" id="M7N862"/>
<dbReference type="RefSeq" id="WP_009193448.1">
    <property type="nucleotide sequence ID" value="NZ_AODQ01000001.1"/>
</dbReference>
<evidence type="ECO:0000256" key="1">
    <source>
        <dbReference type="SAM" id="Phobius"/>
    </source>
</evidence>
<name>M7N862_9BACT</name>
<dbReference type="EMBL" id="AODQ01000001">
    <property type="protein sequence ID" value="EMR04763.1"/>
    <property type="molecule type" value="Genomic_DNA"/>
</dbReference>
<keyword evidence="3" id="KW-1185">Reference proteome</keyword>
<evidence type="ECO:0000313" key="3">
    <source>
        <dbReference type="Proteomes" id="UP000011910"/>
    </source>
</evidence>
<evidence type="ECO:0000313" key="2">
    <source>
        <dbReference type="EMBL" id="EMR04763.1"/>
    </source>
</evidence>
<reference evidence="2 3" key="1">
    <citation type="journal article" date="2013" name="Genome Announc.">
        <title>Draft Genome Sequence of Cesiribacter andamanensis Strain AMV16T, Isolated from a Soil Sample from a Mud Volcano in the Andaman Islands, India.</title>
        <authorList>
            <person name="Shivaji S."/>
            <person name="Ara S."/>
            <person name="Begum Z."/>
            <person name="Srinivas T.N."/>
            <person name="Singh A."/>
            <person name="Kumar Pinnaka A."/>
        </authorList>
    </citation>
    <scope>NUCLEOTIDE SEQUENCE [LARGE SCALE GENOMIC DNA]</scope>
    <source>
        <strain evidence="2 3">AMV16</strain>
    </source>
</reference>
<organism evidence="2 3">
    <name type="scientific">Cesiribacter andamanensis AMV16</name>
    <dbReference type="NCBI Taxonomy" id="1279009"/>
    <lineage>
        <taxon>Bacteria</taxon>
        <taxon>Pseudomonadati</taxon>
        <taxon>Bacteroidota</taxon>
        <taxon>Cytophagia</taxon>
        <taxon>Cytophagales</taxon>
        <taxon>Cesiribacteraceae</taxon>
        <taxon>Cesiribacter</taxon>
    </lineage>
</organism>
<gene>
    <name evidence="2" type="ORF">ADICEAN_00034</name>
</gene>
<proteinExistence type="predicted"/>
<feature type="transmembrane region" description="Helical" evidence="1">
    <location>
        <begin position="132"/>
        <end position="154"/>
    </location>
</feature>
<protein>
    <recommendedName>
        <fullName evidence="4">Membrane-associated protein</fullName>
    </recommendedName>
</protein>